<dbReference type="Pfam" id="PF00072">
    <property type="entry name" value="Response_reg"/>
    <property type="match status" value="1"/>
</dbReference>
<evidence type="ECO:0000256" key="2">
    <source>
        <dbReference type="PROSITE-ProRule" id="PRU00169"/>
    </source>
</evidence>
<dbReference type="InterPro" id="IPR050595">
    <property type="entry name" value="Bact_response_regulator"/>
</dbReference>
<dbReference type="InterPro" id="IPR001633">
    <property type="entry name" value="EAL_dom"/>
</dbReference>
<dbReference type="GO" id="GO:0000160">
    <property type="term" value="P:phosphorelay signal transduction system"/>
    <property type="evidence" value="ECO:0007669"/>
    <property type="project" value="InterPro"/>
</dbReference>
<dbReference type="EMBL" id="CP027860">
    <property type="protein sequence ID" value="AVP95981.1"/>
    <property type="molecule type" value="Genomic_DNA"/>
</dbReference>
<evidence type="ECO:0000259" key="3">
    <source>
        <dbReference type="PROSITE" id="PS50110"/>
    </source>
</evidence>
<reference evidence="5 6" key="1">
    <citation type="submission" date="2018-03" db="EMBL/GenBank/DDBJ databases">
        <title>Ahniella affigens gen. nov., sp. nov., a gammaproteobacterium isolated from sandy soil near a stream.</title>
        <authorList>
            <person name="Ko Y."/>
            <person name="Kim J.-H."/>
        </authorList>
    </citation>
    <scope>NUCLEOTIDE SEQUENCE [LARGE SCALE GENOMIC DNA]</scope>
    <source>
        <strain evidence="5 6">D13</strain>
    </source>
</reference>
<dbReference type="AlphaFoldDB" id="A0A2P1PMA5"/>
<gene>
    <name evidence="5" type="ORF">C7S18_01690</name>
</gene>
<dbReference type="Pfam" id="PF00563">
    <property type="entry name" value="EAL"/>
    <property type="match status" value="1"/>
</dbReference>
<protein>
    <recommendedName>
        <fullName evidence="7">Response regulator receiver protein</fullName>
    </recommendedName>
</protein>
<accession>A0A2P1PMA5</accession>
<proteinExistence type="predicted"/>
<dbReference type="PROSITE" id="PS50883">
    <property type="entry name" value="EAL"/>
    <property type="match status" value="1"/>
</dbReference>
<dbReference type="InterPro" id="IPR011006">
    <property type="entry name" value="CheY-like_superfamily"/>
</dbReference>
<evidence type="ECO:0008006" key="7">
    <source>
        <dbReference type="Google" id="ProtNLM"/>
    </source>
</evidence>
<reference evidence="5 6" key="2">
    <citation type="submission" date="2018-03" db="EMBL/GenBank/DDBJ databases">
        <authorList>
            <person name="Keele B.F."/>
        </authorList>
    </citation>
    <scope>NUCLEOTIDE SEQUENCE [LARGE SCALE GENOMIC DNA]</scope>
    <source>
        <strain evidence="5 6">D13</strain>
    </source>
</reference>
<dbReference type="Gene3D" id="3.30.70.270">
    <property type="match status" value="1"/>
</dbReference>
<sequence>MEADLNQLDPLRRVARELIDQGRAMVGKWPTVKIAEWYERLEELASLADRRQEEAIHEAALELTVYLSSLVEAGIEANAAQRERTVQLLDVLGDVVGAAAGTPSPSKPSRAAQSGHLVVYYLRADDRDLPGLTAQLGHERFVVRTFNDGNRAMAEARQLPPNAVIVDQGMVAWLSRLIDQAERSADEHRRPVAIVLCDGGDVRNRLFAQRAGAEAVLEGADAIRCVARLHELLIAQKQNVARVLIIDDDAHMGQFCVSVLAFKGMVSKRTSSAREGLDALSEFKPDLVLLDLYLPDMNGIEVAQLIRERPNMALVPIVFMSGEEDLDKRFDAIRMGGDDFLGKPVKPRHLLASVTSRVNRSRQLLAQTQQATLTQHVEGHAGKVDRATLVHDIERARRGELGDCVGLVMISVDDVPALARRLGFVRTGDLAHQIGNALAVEPSLKTGICALGEFSFLALMPVSSEGALRVAAENMRVRLSGRGWLSAESPVRISFSLGSVRADGAGMSVEALLGKVAECTKDAQDQGGGRSMHAFVGTEAVAAETPEQKLARAILRRPLLPDTTLFQFQPVVPLKGQLSGQFLTRMYLRAPKTSVAGKIGADIYAPIVQELHVGRNVNRFQLHALAHAARRAHAQINDVRLFVPIHRETLFEESFAEWLAADLYGLQVDADVLALVLNVDELIDDLPRASRALEAAQMSGVRLCLAGFEAHIRDQQRLCRLPSIYANFIDWRTLPAGPEREAGNDARRKLCLESIKNGKIVIATGVDDPLALSDLFREGVHYVLGPAVSDWQDVPQVPASSQR</sequence>
<dbReference type="KEGG" id="xba:C7S18_01690"/>
<dbReference type="SMART" id="SM00448">
    <property type="entry name" value="REC"/>
    <property type="match status" value="1"/>
</dbReference>
<organism evidence="5 6">
    <name type="scientific">Ahniella affigens</name>
    <dbReference type="NCBI Taxonomy" id="2021234"/>
    <lineage>
        <taxon>Bacteria</taxon>
        <taxon>Pseudomonadati</taxon>
        <taxon>Pseudomonadota</taxon>
        <taxon>Gammaproteobacteria</taxon>
        <taxon>Lysobacterales</taxon>
        <taxon>Rhodanobacteraceae</taxon>
        <taxon>Ahniella</taxon>
    </lineage>
</organism>
<keyword evidence="6" id="KW-1185">Reference proteome</keyword>
<dbReference type="SUPFAM" id="SSF52172">
    <property type="entry name" value="CheY-like"/>
    <property type="match status" value="1"/>
</dbReference>
<feature type="modified residue" description="4-aspartylphosphate" evidence="2">
    <location>
        <position position="291"/>
    </location>
</feature>
<dbReference type="RefSeq" id="WP_106889910.1">
    <property type="nucleotide sequence ID" value="NZ_CP027860.1"/>
</dbReference>
<dbReference type="SUPFAM" id="SSF55073">
    <property type="entry name" value="Nucleotide cyclase"/>
    <property type="match status" value="1"/>
</dbReference>
<dbReference type="Gene3D" id="3.40.50.2300">
    <property type="match status" value="1"/>
</dbReference>
<dbReference type="PANTHER" id="PTHR44591:SF3">
    <property type="entry name" value="RESPONSE REGULATORY DOMAIN-CONTAINING PROTEIN"/>
    <property type="match status" value="1"/>
</dbReference>
<dbReference type="InterPro" id="IPR029787">
    <property type="entry name" value="Nucleotide_cyclase"/>
</dbReference>
<dbReference type="PROSITE" id="PS50110">
    <property type="entry name" value="RESPONSE_REGULATORY"/>
    <property type="match status" value="1"/>
</dbReference>
<dbReference type="OrthoDB" id="5966285at2"/>
<evidence type="ECO:0000313" key="6">
    <source>
        <dbReference type="Proteomes" id="UP000241074"/>
    </source>
</evidence>
<keyword evidence="1 2" id="KW-0597">Phosphoprotein</keyword>
<dbReference type="SUPFAM" id="SSF141868">
    <property type="entry name" value="EAL domain-like"/>
    <property type="match status" value="1"/>
</dbReference>
<dbReference type="PANTHER" id="PTHR44591">
    <property type="entry name" value="STRESS RESPONSE REGULATOR PROTEIN 1"/>
    <property type="match status" value="1"/>
</dbReference>
<dbReference type="InterPro" id="IPR001789">
    <property type="entry name" value="Sig_transdc_resp-reg_receiver"/>
</dbReference>
<evidence type="ECO:0000313" key="5">
    <source>
        <dbReference type="EMBL" id="AVP95981.1"/>
    </source>
</evidence>
<feature type="domain" description="EAL" evidence="4">
    <location>
        <begin position="543"/>
        <end position="803"/>
    </location>
</feature>
<evidence type="ECO:0000256" key="1">
    <source>
        <dbReference type="ARBA" id="ARBA00022553"/>
    </source>
</evidence>
<dbReference type="InterPro" id="IPR043128">
    <property type="entry name" value="Rev_trsase/Diguanyl_cyclase"/>
</dbReference>
<name>A0A2P1PMA5_9GAMM</name>
<dbReference type="Proteomes" id="UP000241074">
    <property type="component" value="Chromosome"/>
</dbReference>
<dbReference type="Gene3D" id="3.20.20.450">
    <property type="entry name" value="EAL domain"/>
    <property type="match status" value="1"/>
</dbReference>
<dbReference type="InterPro" id="IPR035919">
    <property type="entry name" value="EAL_sf"/>
</dbReference>
<dbReference type="CDD" id="cd00156">
    <property type="entry name" value="REC"/>
    <property type="match status" value="1"/>
</dbReference>
<feature type="domain" description="Response regulatory" evidence="3">
    <location>
        <begin position="242"/>
        <end position="358"/>
    </location>
</feature>
<evidence type="ECO:0000259" key="4">
    <source>
        <dbReference type="PROSITE" id="PS50883"/>
    </source>
</evidence>